<reference evidence="1 2" key="2">
    <citation type="journal article" date="2022" name="Mol. Ecol. Resour.">
        <title>The genomes of chicory, endive, great burdock and yacon provide insights into Asteraceae paleo-polyploidization history and plant inulin production.</title>
        <authorList>
            <person name="Fan W."/>
            <person name="Wang S."/>
            <person name="Wang H."/>
            <person name="Wang A."/>
            <person name="Jiang F."/>
            <person name="Liu H."/>
            <person name="Zhao H."/>
            <person name="Xu D."/>
            <person name="Zhang Y."/>
        </authorList>
    </citation>
    <scope>NUCLEOTIDE SEQUENCE [LARGE SCALE GENOMIC DNA]</scope>
    <source>
        <strain evidence="2">cv. Yunnan</strain>
        <tissue evidence="1">Leaves</tissue>
    </source>
</reference>
<accession>A0ACB9J0V2</accession>
<organism evidence="1 2">
    <name type="scientific">Smallanthus sonchifolius</name>
    <dbReference type="NCBI Taxonomy" id="185202"/>
    <lineage>
        <taxon>Eukaryota</taxon>
        <taxon>Viridiplantae</taxon>
        <taxon>Streptophyta</taxon>
        <taxon>Embryophyta</taxon>
        <taxon>Tracheophyta</taxon>
        <taxon>Spermatophyta</taxon>
        <taxon>Magnoliopsida</taxon>
        <taxon>eudicotyledons</taxon>
        <taxon>Gunneridae</taxon>
        <taxon>Pentapetalae</taxon>
        <taxon>asterids</taxon>
        <taxon>campanulids</taxon>
        <taxon>Asterales</taxon>
        <taxon>Asteraceae</taxon>
        <taxon>Asteroideae</taxon>
        <taxon>Heliantheae alliance</taxon>
        <taxon>Millerieae</taxon>
        <taxon>Smallanthus</taxon>
    </lineage>
</organism>
<dbReference type="Proteomes" id="UP001056120">
    <property type="component" value="Linkage Group LG06"/>
</dbReference>
<name>A0ACB9J0V2_9ASTR</name>
<protein>
    <submittedName>
        <fullName evidence="1">Uncharacterized protein</fullName>
    </submittedName>
</protein>
<comment type="caution">
    <text evidence="1">The sequence shown here is derived from an EMBL/GenBank/DDBJ whole genome shotgun (WGS) entry which is preliminary data.</text>
</comment>
<keyword evidence="2" id="KW-1185">Reference proteome</keyword>
<evidence type="ECO:0000313" key="1">
    <source>
        <dbReference type="EMBL" id="KAI3814088.1"/>
    </source>
</evidence>
<dbReference type="EMBL" id="CM042023">
    <property type="protein sequence ID" value="KAI3814088.1"/>
    <property type="molecule type" value="Genomic_DNA"/>
</dbReference>
<proteinExistence type="predicted"/>
<gene>
    <name evidence="1" type="ORF">L1987_18833</name>
</gene>
<reference evidence="2" key="1">
    <citation type="journal article" date="2022" name="Mol. Ecol. Resour.">
        <title>The genomes of chicory, endive, great burdock and yacon provide insights into Asteraceae palaeo-polyploidization history and plant inulin production.</title>
        <authorList>
            <person name="Fan W."/>
            <person name="Wang S."/>
            <person name="Wang H."/>
            <person name="Wang A."/>
            <person name="Jiang F."/>
            <person name="Liu H."/>
            <person name="Zhao H."/>
            <person name="Xu D."/>
            <person name="Zhang Y."/>
        </authorList>
    </citation>
    <scope>NUCLEOTIDE SEQUENCE [LARGE SCALE GENOMIC DNA]</scope>
    <source>
        <strain evidence="2">cv. Yunnan</strain>
    </source>
</reference>
<sequence>MFARKVRTGGELTDVEIAEDDDEEEMLSPHKIVSRGSSPQTTFSVLEGAGRTLKERDLRLVRNAVWRKTGANKVATEGKCG</sequence>
<evidence type="ECO:0000313" key="2">
    <source>
        <dbReference type="Proteomes" id="UP001056120"/>
    </source>
</evidence>